<dbReference type="InterPro" id="IPR037104">
    <property type="entry name" value="Annexin_sf"/>
</dbReference>
<feature type="compositionally biased region" description="Pro residues" evidence="5">
    <location>
        <begin position="1"/>
        <end position="40"/>
    </location>
</feature>
<feature type="compositionally biased region" description="Pro residues" evidence="5">
    <location>
        <begin position="108"/>
        <end position="124"/>
    </location>
</feature>
<name>A0A232LTV9_9EURO</name>
<dbReference type="GO" id="GO:0005737">
    <property type="term" value="C:cytoplasm"/>
    <property type="evidence" value="ECO:0007669"/>
    <property type="project" value="TreeGrafter"/>
</dbReference>
<evidence type="ECO:0000256" key="5">
    <source>
        <dbReference type="SAM" id="MobiDB-lite"/>
    </source>
</evidence>
<dbReference type="PANTHER" id="PTHR10502:SF102">
    <property type="entry name" value="ANNEXIN B11"/>
    <property type="match status" value="1"/>
</dbReference>
<dbReference type="OrthoDB" id="37886at2759"/>
<dbReference type="GO" id="GO:0005509">
    <property type="term" value="F:calcium ion binding"/>
    <property type="evidence" value="ECO:0007669"/>
    <property type="project" value="InterPro"/>
</dbReference>
<proteinExistence type="inferred from homology"/>
<evidence type="ECO:0000313" key="7">
    <source>
        <dbReference type="Proteomes" id="UP000243515"/>
    </source>
</evidence>
<feature type="region of interest" description="Disordered" evidence="5">
    <location>
        <begin position="1"/>
        <end position="143"/>
    </location>
</feature>
<keyword evidence="3 4" id="KW-0041">Annexin</keyword>
<dbReference type="SUPFAM" id="SSF47874">
    <property type="entry name" value="Annexin"/>
    <property type="match status" value="1"/>
</dbReference>
<protein>
    <recommendedName>
        <fullName evidence="4">Annexin</fullName>
    </recommendedName>
</protein>
<evidence type="ECO:0000256" key="4">
    <source>
        <dbReference type="RuleBase" id="RU003540"/>
    </source>
</evidence>
<dbReference type="InterPro" id="IPR018252">
    <property type="entry name" value="Annexin_repeat_CS"/>
</dbReference>
<dbReference type="AlphaFoldDB" id="A0A232LTV9"/>
<evidence type="ECO:0000256" key="3">
    <source>
        <dbReference type="ARBA" id="ARBA00023216"/>
    </source>
</evidence>
<dbReference type="PANTHER" id="PTHR10502">
    <property type="entry name" value="ANNEXIN"/>
    <property type="match status" value="1"/>
</dbReference>
<feature type="compositionally biased region" description="Pro residues" evidence="5">
    <location>
        <begin position="51"/>
        <end position="77"/>
    </location>
</feature>
<reference evidence="6 7" key="1">
    <citation type="journal article" date="2015" name="Environ. Microbiol.">
        <title>Metagenome sequence of Elaphomyces granulatus from sporocarp tissue reveals Ascomycota ectomycorrhizal fingerprints of genome expansion and a Proteobacteria-rich microbiome.</title>
        <authorList>
            <person name="Quandt C.A."/>
            <person name="Kohler A."/>
            <person name="Hesse C.N."/>
            <person name="Sharpton T.J."/>
            <person name="Martin F."/>
            <person name="Spatafora J.W."/>
        </authorList>
    </citation>
    <scope>NUCLEOTIDE SEQUENCE [LARGE SCALE GENOMIC DNA]</scope>
    <source>
        <strain evidence="6 7">OSC145934</strain>
    </source>
</reference>
<dbReference type="PRINTS" id="PR00196">
    <property type="entry name" value="ANNEXIN"/>
</dbReference>
<dbReference type="FunFam" id="1.10.220.10:FF:000005">
    <property type="entry name" value="Annexin"/>
    <property type="match status" value="1"/>
</dbReference>
<feature type="compositionally biased region" description="Low complexity" evidence="5">
    <location>
        <begin position="78"/>
        <end position="107"/>
    </location>
</feature>
<sequence>MYNQYPPPNPNQPYGQQPPPPGGYPPYASVPPQQPQPQQPPYGHQSYPAGYYPPPQQGSYPPAPAPYAPYPSGPPLPSHQQPQPQQQPPYGQQPSYTAPHGYGYQPPRSYPPQQPPGQQYPPPQTYASAPPQRQVAPPPPVALASPSLGYIPGQIAPGDFRPDADVLRQAMKGIGTDEATLIRVLSRLDPLQMAAVRETYTRHIGRDLYKDVKSETSGYFQLGLLAIIDGPLAHDARLVREAVAGLGTTEWKLNDVLLGRSNADLNAIKATYQQKFSRSLGRDVSDDLSAQTERLFTKVVSATRHEESELVHPQHIESDVKSMMVNNITEVCAIFAQSSDTELRAINSAFRARYNVPLDKHIEREFSNHMEEALLRMLDTAIDPAMRDAVLLEECMVGAGTKDEKLTVRLVRMHWDQVHLDQVRRAYHHRYRRDLRDRVRSELSGDYQKLMLAILE</sequence>
<dbReference type="PROSITE" id="PS51897">
    <property type="entry name" value="ANNEXIN_2"/>
    <property type="match status" value="3"/>
</dbReference>
<organism evidence="6 7">
    <name type="scientific">Elaphomyces granulatus</name>
    <dbReference type="NCBI Taxonomy" id="519963"/>
    <lineage>
        <taxon>Eukaryota</taxon>
        <taxon>Fungi</taxon>
        <taxon>Dikarya</taxon>
        <taxon>Ascomycota</taxon>
        <taxon>Pezizomycotina</taxon>
        <taxon>Eurotiomycetes</taxon>
        <taxon>Eurotiomycetidae</taxon>
        <taxon>Eurotiales</taxon>
        <taxon>Elaphomycetaceae</taxon>
        <taxon>Elaphomyces</taxon>
    </lineage>
</organism>
<dbReference type="GO" id="GO:0005634">
    <property type="term" value="C:nucleus"/>
    <property type="evidence" value="ECO:0007669"/>
    <property type="project" value="TreeGrafter"/>
</dbReference>
<dbReference type="GO" id="GO:0001786">
    <property type="term" value="F:phosphatidylserine binding"/>
    <property type="evidence" value="ECO:0007669"/>
    <property type="project" value="TreeGrafter"/>
</dbReference>
<keyword evidence="4" id="KW-0106">Calcium</keyword>
<dbReference type="GO" id="GO:0005544">
    <property type="term" value="F:calcium-dependent phospholipid binding"/>
    <property type="evidence" value="ECO:0007669"/>
    <property type="project" value="UniProtKB-KW"/>
</dbReference>
<comment type="caution">
    <text evidence="6">The sequence shown here is derived from an EMBL/GenBank/DDBJ whole genome shotgun (WGS) entry which is preliminary data.</text>
</comment>
<gene>
    <name evidence="6" type="ORF">Egran_04691</name>
</gene>
<evidence type="ECO:0000256" key="1">
    <source>
        <dbReference type="ARBA" id="ARBA00007831"/>
    </source>
</evidence>
<dbReference type="PRINTS" id="PR01813">
    <property type="entry name" value="ANNEXINFUNGI"/>
</dbReference>
<dbReference type="Gene3D" id="1.10.220.10">
    <property type="entry name" value="Annexin"/>
    <property type="match status" value="4"/>
</dbReference>
<feature type="compositionally biased region" description="Low complexity" evidence="5">
    <location>
        <begin position="41"/>
        <end position="50"/>
    </location>
</feature>
<dbReference type="Pfam" id="PF00191">
    <property type="entry name" value="Annexin"/>
    <property type="match status" value="4"/>
</dbReference>
<dbReference type="InterPro" id="IPR009117">
    <property type="entry name" value="ANX14"/>
</dbReference>
<dbReference type="SMART" id="SM00335">
    <property type="entry name" value="ANX"/>
    <property type="match status" value="4"/>
</dbReference>
<dbReference type="GO" id="GO:0012506">
    <property type="term" value="C:vesicle membrane"/>
    <property type="evidence" value="ECO:0007669"/>
    <property type="project" value="TreeGrafter"/>
</dbReference>
<comment type="similarity">
    <text evidence="1 4">Belongs to the annexin family.</text>
</comment>
<dbReference type="Proteomes" id="UP000243515">
    <property type="component" value="Unassembled WGS sequence"/>
</dbReference>
<dbReference type="InterPro" id="IPR001464">
    <property type="entry name" value="Annexin"/>
</dbReference>
<dbReference type="EMBL" id="NPHW01004751">
    <property type="protein sequence ID" value="OXV07546.1"/>
    <property type="molecule type" value="Genomic_DNA"/>
</dbReference>
<keyword evidence="4" id="KW-0111">Calcium/phospholipid-binding</keyword>
<dbReference type="PROSITE" id="PS00223">
    <property type="entry name" value="ANNEXIN_1"/>
    <property type="match status" value="1"/>
</dbReference>
<dbReference type="InterPro" id="IPR018502">
    <property type="entry name" value="Annexin_repeat"/>
</dbReference>
<comment type="domain">
    <text evidence="4">A pair of annexin repeats may form one binding site for calcium and phospholipid.</text>
</comment>
<evidence type="ECO:0000256" key="2">
    <source>
        <dbReference type="ARBA" id="ARBA00022737"/>
    </source>
</evidence>
<keyword evidence="7" id="KW-1185">Reference proteome</keyword>
<evidence type="ECO:0000313" key="6">
    <source>
        <dbReference type="EMBL" id="OXV07546.1"/>
    </source>
</evidence>
<dbReference type="GO" id="GO:0005886">
    <property type="term" value="C:plasma membrane"/>
    <property type="evidence" value="ECO:0007669"/>
    <property type="project" value="TreeGrafter"/>
</dbReference>
<keyword evidence="2 4" id="KW-0677">Repeat</keyword>
<accession>A0A232LTV9</accession>